<dbReference type="PANTHER" id="PTHR23416:SF23">
    <property type="entry name" value="ACETYLTRANSFERASE C18B11.09C-RELATED"/>
    <property type="match status" value="1"/>
</dbReference>
<dbReference type="PROSITE" id="PS00101">
    <property type="entry name" value="HEXAPEP_TRANSFERASES"/>
    <property type="match status" value="1"/>
</dbReference>
<keyword evidence="4" id="KW-0012">Acyltransferase</keyword>
<gene>
    <name evidence="5" type="ORF">SAMN05421813_12252</name>
</gene>
<evidence type="ECO:0000313" key="5">
    <source>
        <dbReference type="EMBL" id="SDM75853.1"/>
    </source>
</evidence>
<dbReference type="RefSeq" id="WP_090705824.1">
    <property type="nucleotide sequence ID" value="NZ_FNHH01000022.1"/>
</dbReference>
<dbReference type="OrthoDB" id="9814490at2"/>
<comment type="similarity">
    <text evidence="1">Belongs to the transferase hexapeptide repeat family.</text>
</comment>
<keyword evidence="6" id="KW-1185">Reference proteome</keyword>
<dbReference type="InterPro" id="IPR011004">
    <property type="entry name" value="Trimer_LpxA-like_sf"/>
</dbReference>
<evidence type="ECO:0000256" key="3">
    <source>
        <dbReference type="ARBA" id="ARBA00022737"/>
    </source>
</evidence>
<evidence type="ECO:0000313" key="6">
    <source>
        <dbReference type="Proteomes" id="UP000199226"/>
    </source>
</evidence>
<dbReference type="Gene3D" id="2.160.10.10">
    <property type="entry name" value="Hexapeptide repeat proteins"/>
    <property type="match status" value="1"/>
</dbReference>
<dbReference type="InterPro" id="IPR018357">
    <property type="entry name" value="Hexapep_transf_CS"/>
</dbReference>
<dbReference type="Proteomes" id="UP000199226">
    <property type="component" value="Unassembled WGS sequence"/>
</dbReference>
<dbReference type="EMBL" id="FNHH01000022">
    <property type="protein sequence ID" value="SDM75853.1"/>
    <property type="molecule type" value="Genomic_DNA"/>
</dbReference>
<reference evidence="6" key="1">
    <citation type="submission" date="2016-10" db="EMBL/GenBank/DDBJ databases">
        <authorList>
            <person name="Varghese N."/>
            <person name="Submissions S."/>
        </authorList>
    </citation>
    <scope>NUCLEOTIDE SEQUENCE [LARGE SCALE GENOMIC DNA]</scope>
    <source>
        <strain evidence="6">DSM 24536</strain>
    </source>
</reference>
<organism evidence="5 6">
    <name type="scientific">Daejeonella rubra</name>
    <dbReference type="NCBI Taxonomy" id="990371"/>
    <lineage>
        <taxon>Bacteria</taxon>
        <taxon>Pseudomonadati</taxon>
        <taxon>Bacteroidota</taxon>
        <taxon>Sphingobacteriia</taxon>
        <taxon>Sphingobacteriales</taxon>
        <taxon>Sphingobacteriaceae</taxon>
        <taxon>Daejeonella</taxon>
    </lineage>
</organism>
<evidence type="ECO:0000256" key="4">
    <source>
        <dbReference type="ARBA" id="ARBA00023315"/>
    </source>
</evidence>
<keyword evidence="3" id="KW-0677">Repeat</keyword>
<protein>
    <submittedName>
        <fullName evidence="5">Acetyltransferase (Isoleucine patch superfamily)</fullName>
    </submittedName>
</protein>
<dbReference type="GO" id="GO:0008374">
    <property type="term" value="F:O-acyltransferase activity"/>
    <property type="evidence" value="ECO:0007669"/>
    <property type="project" value="TreeGrafter"/>
</dbReference>
<proteinExistence type="inferred from homology"/>
<dbReference type="AlphaFoldDB" id="A0A1G9VUM3"/>
<dbReference type="PANTHER" id="PTHR23416">
    <property type="entry name" value="SIALIC ACID SYNTHASE-RELATED"/>
    <property type="match status" value="1"/>
</dbReference>
<dbReference type="InterPro" id="IPR051159">
    <property type="entry name" value="Hexapeptide_acetyltransf"/>
</dbReference>
<dbReference type="GO" id="GO:0005829">
    <property type="term" value="C:cytosol"/>
    <property type="evidence" value="ECO:0007669"/>
    <property type="project" value="TreeGrafter"/>
</dbReference>
<sequence length="206" mass="22809">MSISSIIRSNDSLKKAARWALISPNQYRPRLWVRLLLNPFKHSRGKGSIIRRRTKMDLFPYKKFELGAYSVIEDFTTINNGVGDVHIGSRSFIGVSNVIIGPVEIADHVMTAQNVVISGMNHSYEDIHTPPTMQKVSTSKITIAENVWVGANSVITAGVSIGRHTIIGAGSVVTKDLPAYCVAVGNPAKIIKRYNHDTRLWEKVNN</sequence>
<dbReference type="STRING" id="990371.SAMN05421813_12252"/>
<dbReference type="Pfam" id="PF00132">
    <property type="entry name" value="Hexapep"/>
    <property type="match status" value="1"/>
</dbReference>
<keyword evidence="2 5" id="KW-0808">Transferase</keyword>
<evidence type="ECO:0000256" key="2">
    <source>
        <dbReference type="ARBA" id="ARBA00022679"/>
    </source>
</evidence>
<dbReference type="CDD" id="cd04647">
    <property type="entry name" value="LbH_MAT_like"/>
    <property type="match status" value="1"/>
</dbReference>
<dbReference type="SUPFAM" id="SSF51161">
    <property type="entry name" value="Trimeric LpxA-like enzymes"/>
    <property type="match status" value="1"/>
</dbReference>
<accession>A0A1G9VUM3</accession>
<name>A0A1G9VUM3_9SPHI</name>
<evidence type="ECO:0000256" key="1">
    <source>
        <dbReference type="ARBA" id="ARBA00007274"/>
    </source>
</evidence>
<dbReference type="InterPro" id="IPR001451">
    <property type="entry name" value="Hexapep"/>
</dbReference>